<evidence type="ECO:0000256" key="1">
    <source>
        <dbReference type="ARBA" id="ARBA00004251"/>
    </source>
</evidence>
<feature type="transmembrane region" description="Helical" evidence="11">
    <location>
        <begin position="714"/>
        <end position="733"/>
    </location>
</feature>
<keyword evidence="3" id="KW-1003">Cell membrane</keyword>
<evidence type="ECO:0000256" key="7">
    <source>
        <dbReference type="ARBA" id="ARBA00022737"/>
    </source>
</evidence>
<evidence type="ECO:0000256" key="8">
    <source>
        <dbReference type="ARBA" id="ARBA00022989"/>
    </source>
</evidence>
<reference evidence="13 14" key="1">
    <citation type="submission" date="2019-09" db="EMBL/GenBank/DDBJ databases">
        <title>A chromosome-level genome assembly of the Chinese tupelo Nyssa sinensis.</title>
        <authorList>
            <person name="Yang X."/>
            <person name="Kang M."/>
            <person name="Yang Y."/>
            <person name="Xiong H."/>
            <person name="Wang M."/>
            <person name="Zhang Z."/>
            <person name="Wang Z."/>
            <person name="Wu H."/>
            <person name="Ma T."/>
            <person name="Liu J."/>
            <person name="Xi Z."/>
        </authorList>
    </citation>
    <scope>NUCLEOTIDE SEQUENCE [LARGE SCALE GENOMIC DNA]</scope>
    <source>
        <strain evidence="13">J267</strain>
        <tissue evidence="13">Leaf</tissue>
    </source>
</reference>
<keyword evidence="4" id="KW-0433">Leucine-rich repeat</keyword>
<comment type="similarity">
    <text evidence="2">Belongs to the RLP family.</text>
</comment>
<keyword evidence="6" id="KW-0732">Signal</keyword>
<proteinExistence type="inferred from homology"/>
<evidence type="ECO:0000313" key="13">
    <source>
        <dbReference type="EMBL" id="KAA8533372.1"/>
    </source>
</evidence>
<dbReference type="PROSITE" id="PS51450">
    <property type="entry name" value="LRR"/>
    <property type="match status" value="2"/>
</dbReference>
<dbReference type="SUPFAM" id="SSF52047">
    <property type="entry name" value="RNI-like"/>
    <property type="match status" value="1"/>
</dbReference>
<keyword evidence="10" id="KW-0325">Glycoprotein</keyword>
<dbReference type="PANTHER" id="PTHR48062:SF39">
    <property type="entry name" value="LEUCINE-RICH REPEAT-CONTAINING N-TERMINAL PLANT-TYPE DOMAIN-CONTAINING PROTEIN"/>
    <property type="match status" value="1"/>
</dbReference>
<dbReference type="EMBL" id="CM018042">
    <property type="protein sequence ID" value="KAA8533372.1"/>
    <property type="molecule type" value="Genomic_DNA"/>
</dbReference>
<dbReference type="PANTHER" id="PTHR48062">
    <property type="entry name" value="RECEPTOR-LIKE PROTEIN 14"/>
    <property type="match status" value="1"/>
</dbReference>
<evidence type="ECO:0000256" key="3">
    <source>
        <dbReference type="ARBA" id="ARBA00022475"/>
    </source>
</evidence>
<evidence type="ECO:0000256" key="9">
    <source>
        <dbReference type="ARBA" id="ARBA00023136"/>
    </source>
</evidence>
<dbReference type="InterPro" id="IPR003591">
    <property type="entry name" value="Leu-rich_rpt_typical-subtyp"/>
</dbReference>
<evidence type="ECO:0000256" key="6">
    <source>
        <dbReference type="ARBA" id="ARBA00022729"/>
    </source>
</evidence>
<dbReference type="InterPro" id="IPR013210">
    <property type="entry name" value="LRR_N_plant-typ"/>
</dbReference>
<dbReference type="SUPFAM" id="SSF52058">
    <property type="entry name" value="L domain-like"/>
    <property type="match status" value="1"/>
</dbReference>
<dbReference type="Pfam" id="PF08263">
    <property type="entry name" value="LRRNT_2"/>
    <property type="match status" value="1"/>
</dbReference>
<keyword evidence="8 11" id="KW-1133">Transmembrane helix</keyword>
<dbReference type="PRINTS" id="PR00019">
    <property type="entry name" value="LEURICHRPT"/>
</dbReference>
<protein>
    <recommendedName>
        <fullName evidence="12">Leucine-rich repeat-containing N-terminal plant-type domain-containing protein</fullName>
    </recommendedName>
</protein>
<dbReference type="Pfam" id="PF00560">
    <property type="entry name" value="LRR_1"/>
    <property type="match status" value="4"/>
</dbReference>
<dbReference type="SMART" id="SM00369">
    <property type="entry name" value="LRR_TYP"/>
    <property type="match status" value="12"/>
</dbReference>
<dbReference type="FunFam" id="3.80.10.10:FF:000095">
    <property type="entry name" value="LRR receptor-like serine/threonine-protein kinase GSO1"/>
    <property type="match status" value="1"/>
</dbReference>
<accession>A0A5J5AUH3</accession>
<evidence type="ECO:0000256" key="10">
    <source>
        <dbReference type="ARBA" id="ARBA00023180"/>
    </source>
</evidence>
<evidence type="ECO:0000256" key="11">
    <source>
        <dbReference type="SAM" id="Phobius"/>
    </source>
</evidence>
<evidence type="ECO:0000256" key="2">
    <source>
        <dbReference type="ARBA" id="ARBA00009592"/>
    </source>
</evidence>
<keyword evidence="5 11" id="KW-0812">Transmembrane</keyword>
<gene>
    <name evidence="13" type="ORF">F0562_033095</name>
</gene>
<keyword evidence="14" id="KW-1185">Reference proteome</keyword>
<dbReference type="GO" id="GO:0051707">
    <property type="term" value="P:response to other organism"/>
    <property type="evidence" value="ECO:0007669"/>
    <property type="project" value="UniProtKB-ARBA"/>
</dbReference>
<feature type="domain" description="Leucine-rich repeat-containing N-terminal plant-type" evidence="12">
    <location>
        <begin position="33"/>
        <end position="71"/>
    </location>
</feature>
<comment type="subcellular location">
    <subcellularLocation>
        <location evidence="1">Cell membrane</location>
        <topology evidence="1">Single-pass type I membrane protein</topology>
    </subcellularLocation>
</comment>
<dbReference type="GO" id="GO:0006952">
    <property type="term" value="P:defense response"/>
    <property type="evidence" value="ECO:0007669"/>
    <property type="project" value="UniProtKB-ARBA"/>
</dbReference>
<keyword evidence="9 11" id="KW-0472">Membrane</keyword>
<sequence>MKTVNVYRYARFLSSFLCLIFSILSRYCRGCLEEERAALLLIKESINSPEGSAFSNWYGKDCCQWEGVECSTSTSTVIKLSLYYKKDRGLPGPWYPNATWFAQFKDLQELLLQGNHIGGFISPTAFRGLRHLQKLDLGGNNIEDGSHLCWGKMYSLHVLRLRSNNLQGQFPKCLYELHSLKVLDLSRNRLEGNIDVCLSNMSSLKHLDISGNQLNGSFPSLLFCNLTSIEYFFASDNLFNGAISFSMFANLSKLSHLDISFNDLEVQTESPTWFPSFDLKELFLGGCSLNKHGGNEIPSFISTQYHLQSLDLSYNSLVGSIPPCWFNVTSELWLGGNNMSGLFPWSLGNTSSNLSLLDISDNLFYGPIPADINIILPKLYHFNASFNGFEGVVPPIGEMSLLGILDLSSNRLHGEIPTSASGNNMSSLEYLKLSNNNLQGKMLPGNSSMPNLKRLYLHGNNFTEMNPHSLSKCSSLRILDVGENSLSGELCTQLPLLPRLMFLSLRKNHLEGRIPEQLCQMKYLRVLDLSHNNLSDVIPSCVDNFTSMKEETPRDSLEADSWDSVNFYLFSFGGEMLNYLTGIDVSCNRLMGTIPIQLGELGSIRIVNMSHNLLTGSIPTSFKDLQLLEALDLSHNKLFGEIPTGMVDLTFLADFSVAFNNLSGTIPMKAQFSTFDNSSYMGNPGLCGPPLEIRDCSSKIPASTQESGTTAVLAIRYIILPFICCLILNIILWC</sequence>
<organism evidence="13 14">
    <name type="scientific">Nyssa sinensis</name>
    <dbReference type="NCBI Taxonomy" id="561372"/>
    <lineage>
        <taxon>Eukaryota</taxon>
        <taxon>Viridiplantae</taxon>
        <taxon>Streptophyta</taxon>
        <taxon>Embryophyta</taxon>
        <taxon>Tracheophyta</taxon>
        <taxon>Spermatophyta</taxon>
        <taxon>Magnoliopsida</taxon>
        <taxon>eudicotyledons</taxon>
        <taxon>Gunneridae</taxon>
        <taxon>Pentapetalae</taxon>
        <taxon>asterids</taxon>
        <taxon>Cornales</taxon>
        <taxon>Nyssaceae</taxon>
        <taxon>Nyssa</taxon>
    </lineage>
</organism>
<evidence type="ECO:0000313" key="14">
    <source>
        <dbReference type="Proteomes" id="UP000325577"/>
    </source>
</evidence>
<evidence type="ECO:0000256" key="4">
    <source>
        <dbReference type="ARBA" id="ARBA00022614"/>
    </source>
</evidence>
<dbReference type="Proteomes" id="UP000325577">
    <property type="component" value="Linkage Group LG19"/>
</dbReference>
<evidence type="ECO:0000256" key="5">
    <source>
        <dbReference type="ARBA" id="ARBA00022692"/>
    </source>
</evidence>
<dbReference type="Pfam" id="PF13855">
    <property type="entry name" value="LRR_8"/>
    <property type="match status" value="3"/>
</dbReference>
<dbReference type="OrthoDB" id="1060944at2759"/>
<dbReference type="Gene3D" id="3.80.10.10">
    <property type="entry name" value="Ribonuclease Inhibitor"/>
    <property type="match status" value="3"/>
</dbReference>
<name>A0A5J5AUH3_9ASTE</name>
<dbReference type="InterPro" id="IPR001611">
    <property type="entry name" value="Leu-rich_rpt"/>
</dbReference>
<dbReference type="InterPro" id="IPR032675">
    <property type="entry name" value="LRR_dom_sf"/>
</dbReference>
<dbReference type="FunFam" id="3.80.10.10:FF:000111">
    <property type="entry name" value="LRR receptor-like serine/threonine-protein kinase ERECTA"/>
    <property type="match status" value="1"/>
</dbReference>
<keyword evidence="7" id="KW-0677">Repeat</keyword>
<dbReference type="InterPro" id="IPR051502">
    <property type="entry name" value="RLP_Defense_Trigger"/>
</dbReference>
<evidence type="ECO:0000259" key="12">
    <source>
        <dbReference type="Pfam" id="PF08263"/>
    </source>
</evidence>
<dbReference type="GO" id="GO:0005886">
    <property type="term" value="C:plasma membrane"/>
    <property type="evidence" value="ECO:0007669"/>
    <property type="project" value="UniProtKB-SubCell"/>
</dbReference>
<dbReference type="AlphaFoldDB" id="A0A5J5AUH3"/>